<dbReference type="Proteomes" id="UP000003843">
    <property type="component" value="Unassembled WGS sequence"/>
</dbReference>
<sequence length="66" mass="7513">MRNNGAGGSQAERNRILSGRMGWENLRQDFGGISADEWMLFEDLCGWAFGNFESGRLRTLRLYGKI</sequence>
<organism evidence="1 2">
    <name type="scientific">Neisseria lactamica ATCC 23970</name>
    <dbReference type="NCBI Taxonomy" id="546265"/>
    <lineage>
        <taxon>Bacteria</taxon>
        <taxon>Pseudomonadati</taxon>
        <taxon>Pseudomonadota</taxon>
        <taxon>Betaproteobacteria</taxon>
        <taxon>Neisseriales</taxon>
        <taxon>Neisseriaceae</taxon>
        <taxon>Neisseria</taxon>
    </lineage>
</organism>
<evidence type="ECO:0000313" key="2">
    <source>
        <dbReference type="Proteomes" id="UP000003843"/>
    </source>
</evidence>
<evidence type="ECO:0000313" key="1">
    <source>
        <dbReference type="EMBL" id="EEZ76305.1"/>
    </source>
</evidence>
<reference evidence="1 2" key="1">
    <citation type="submission" date="2009-10" db="EMBL/GenBank/DDBJ databases">
        <authorList>
            <person name="Weinstock G."/>
            <person name="Sodergren E."/>
            <person name="Clifton S."/>
            <person name="Fulton L."/>
            <person name="Fulton B."/>
            <person name="Courtney L."/>
            <person name="Fronick C."/>
            <person name="Harrison M."/>
            <person name="Strong C."/>
            <person name="Farmer C."/>
            <person name="Delahaunty K."/>
            <person name="Markovic C."/>
            <person name="Hall O."/>
            <person name="Minx P."/>
            <person name="Tomlinson C."/>
            <person name="Mitreva M."/>
            <person name="Nelson J."/>
            <person name="Hou S."/>
            <person name="Wollam A."/>
            <person name="Pepin K.H."/>
            <person name="Johnson M."/>
            <person name="Bhonagiri V."/>
            <person name="Nash W.E."/>
            <person name="Warren W."/>
            <person name="Chinwalla A."/>
            <person name="Mardis E.R."/>
            <person name="Wilson R.K."/>
        </authorList>
    </citation>
    <scope>NUCLEOTIDE SEQUENCE [LARGE SCALE GENOMIC DNA]</scope>
    <source>
        <strain evidence="1 2">ATCC 23970</strain>
    </source>
</reference>
<dbReference type="EMBL" id="ACEQ02000006">
    <property type="protein sequence ID" value="EEZ76305.1"/>
    <property type="molecule type" value="Genomic_DNA"/>
</dbReference>
<name>D0W7X7_NEILA</name>
<proteinExistence type="predicted"/>
<gene>
    <name evidence="1" type="ORF">NEILACOT_03628</name>
</gene>
<comment type="caution">
    <text evidence="1">The sequence shown here is derived from an EMBL/GenBank/DDBJ whole genome shotgun (WGS) entry which is preliminary data.</text>
</comment>
<protein>
    <submittedName>
        <fullName evidence="1">Uncharacterized protein</fullName>
    </submittedName>
</protein>
<dbReference type="AlphaFoldDB" id="D0W7X7"/>
<accession>D0W7X7</accession>